<name>A0A1Q6JA31_PHOVU</name>
<comment type="caution">
    <text evidence="2">The sequence shown here is derived from an EMBL/GenBank/DDBJ whole genome shotgun (WGS) entry which is preliminary data.</text>
</comment>
<proteinExistence type="predicted"/>
<gene>
    <name evidence="2" type="ORF">BHV80_07900</name>
</gene>
<keyword evidence="2" id="KW-0238">DNA-binding</keyword>
<dbReference type="InterPro" id="IPR018873">
    <property type="entry name" value="KilA-N_DNA-bd_domain"/>
</dbReference>
<dbReference type="GO" id="GO:0003677">
    <property type="term" value="F:DNA binding"/>
    <property type="evidence" value="ECO:0007669"/>
    <property type="project" value="UniProtKB-KW"/>
</dbReference>
<reference evidence="2 3" key="1">
    <citation type="journal article" date="2016" name="Nat. Biotechnol.">
        <title>Measurement of bacterial replication rates in microbial communities.</title>
        <authorList>
            <person name="Brown C.T."/>
            <person name="Olm M.R."/>
            <person name="Thomas B.C."/>
            <person name="Banfield J.F."/>
        </authorList>
    </citation>
    <scope>NUCLEOTIDE SEQUENCE [LARGE SCALE GENOMIC DNA]</scope>
    <source>
        <strain evidence="2">42_262</strain>
    </source>
</reference>
<organism evidence="2 3">
    <name type="scientific">Phocaeicola vulgatus</name>
    <name type="common">Bacteroides vulgatus</name>
    <dbReference type="NCBI Taxonomy" id="821"/>
    <lineage>
        <taxon>Bacteria</taxon>
        <taxon>Pseudomonadati</taxon>
        <taxon>Bacteroidota</taxon>
        <taxon>Bacteroidia</taxon>
        <taxon>Bacteroidales</taxon>
        <taxon>Bacteroidaceae</taxon>
        <taxon>Phocaeicola</taxon>
    </lineage>
</organism>
<dbReference type="AlphaFoldDB" id="A0A1Q6JA31"/>
<sequence>MENNKEIIHESEVKEHESEVKELIIELRGEKVLIDRDVAKLYGVETRDINKAVKNNADKFPENYCFSLQLSEKQELVENFHRLESLKYSTVVPKAFTERGLYMLATILKGPSPRATATTFAIIESFFKLRTLVRNVNIMATEYDEEKRKSLVQRSGELLNELLTDEGDITETESSIELNLYALKMKRTVKRTKKG</sequence>
<dbReference type="Proteomes" id="UP000186631">
    <property type="component" value="Unassembled WGS sequence"/>
</dbReference>
<feature type="domain" description="KilA-N DNA-binding" evidence="1">
    <location>
        <begin position="23"/>
        <end position="107"/>
    </location>
</feature>
<protein>
    <submittedName>
        <fullName evidence="2">DNA-binding protein</fullName>
    </submittedName>
</protein>
<dbReference type="Pfam" id="PF10543">
    <property type="entry name" value="ORF6N"/>
    <property type="match status" value="1"/>
</dbReference>
<evidence type="ECO:0000313" key="3">
    <source>
        <dbReference type="Proteomes" id="UP000186631"/>
    </source>
</evidence>
<dbReference type="EMBL" id="MNQV01000163">
    <property type="protein sequence ID" value="OKZ49989.1"/>
    <property type="molecule type" value="Genomic_DNA"/>
</dbReference>
<accession>A0A1Q6JA31</accession>
<evidence type="ECO:0000313" key="2">
    <source>
        <dbReference type="EMBL" id="OKZ49989.1"/>
    </source>
</evidence>
<evidence type="ECO:0000259" key="1">
    <source>
        <dbReference type="Pfam" id="PF10543"/>
    </source>
</evidence>